<keyword evidence="3" id="KW-1185">Reference proteome</keyword>
<dbReference type="PANTHER" id="PTHR39177:SF1">
    <property type="entry name" value="ABC TRANSPORTER PERMEASE YTRC-RELATED"/>
    <property type="match status" value="1"/>
</dbReference>
<feature type="transmembrane region" description="Helical" evidence="1">
    <location>
        <begin position="282"/>
        <end position="299"/>
    </location>
</feature>
<name>A0A081L9X4_9BACI</name>
<feature type="transmembrane region" description="Helical" evidence="1">
    <location>
        <begin position="243"/>
        <end position="262"/>
    </location>
</feature>
<dbReference type="PRINTS" id="PR02026">
    <property type="entry name" value="YTRCYTRDABC"/>
</dbReference>
<evidence type="ECO:0000313" key="3">
    <source>
        <dbReference type="Proteomes" id="UP000028091"/>
    </source>
</evidence>
<feature type="transmembrane region" description="Helical" evidence="1">
    <location>
        <begin position="55"/>
        <end position="79"/>
    </location>
</feature>
<reference evidence="2 3" key="1">
    <citation type="submission" date="2012-09" db="EMBL/GenBank/DDBJ databases">
        <title>Genome Sequence of Bacillus sp. DW5-4.</title>
        <authorList>
            <person name="Lai Q."/>
            <person name="Liu Y."/>
            <person name="Shao Z."/>
        </authorList>
    </citation>
    <scope>NUCLEOTIDE SEQUENCE [LARGE SCALE GENOMIC DNA]</scope>
    <source>
        <strain evidence="2 3">DW5-4</strain>
    </source>
</reference>
<evidence type="ECO:0000256" key="1">
    <source>
        <dbReference type="SAM" id="Phobius"/>
    </source>
</evidence>
<dbReference type="Proteomes" id="UP000028091">
    <property type="component" value="Unassembled WGS sequence"/>
</dbReference>
<keyword evidence="1" id="KW-1133">Transmembrane helix</keyword>
<keyword evidence="2" id="KW-0547">Nucleotide-binding</keyword>
<dbReference type="EMBL" id="JOTP01000013">
    <property type="protein sequence ID" value="KEP26050.1"/>
    <property type="molecule type" value="Genomic_DNA"/>
</dbReference>
<keyword evidence="2" id="KW-0067">ATP-binding</keyword>
<organism evidence="2 3">
    <name type="scientific">Bacillus zhangzhouensis</name>
    <dbReference type="NCBI Taxonomy" id="1178540"/>
    <lineage>
        <taxon>Bacteria</taxon>
        <taxon>Bacillati</taxon>
        <taxon>Bacillota</taxon>
        <taxon>Bacilli</taxon>
        <taxon>Bacillales</taxon>
        <taxon>Bacillaceae</taxon>
        <taxon>Bacillus</taxon>
    </lineage>
</organism>
<feature type="transmembrane region" description="Helical" evidence="1">
    <location>
        <begin position="108"/>
        <end position="133"/>
    </location>
</feature>
<evidence type="ECO:0000313" key="2">
    <source>
        <dbReference type="EMBL" id="KEP26050.1"/>
    </source>
</evidence>
<proteinExistence type="predicted"/>
<keyword evidence="1" id="KW-0472">Membrane</keyword>
<dbReference type="OrthoDB" id="2912723at2"/>
<feature type="transmembrane region" description="Helical" evidence="1">
    <location>
        <begin position="16"/>
        <end position="35"/>
    </location>
</feature>
<dbReference type="GO" id="GO:0140359">
    <property type="term" value="F:ABC-type transporter activity"/>
    <property type="evidence" value="ECO:0007669"/>
    <property type="project" value="InterPro"/>
</dbReference>
<feature type="transmembrane region" description="Helical" evidence="1">
    <location>
        <begin position="145"/>
        <end position="166"/>
    </location>
</feature>
<sequence length="331" mass="37843">MVKRQLLYKEWKQSELTFILVMLVAVFATPLSFLMGYSSFQTCLNDPTCTTADNYFYYNFSSDIFIVLSWTMGLVFAIIQLGYERNKGQIDFTLSLPFSRSTIYHTKFFLGAGIIALVHVLSYALTYLLILGIEPKETFGFNSGYFIALVSSLMIYSLCLAAGALTGSATSQMIVTFSTAILPYLLIWLPMFHLDFIFKTNRNWVDVSYDYFIMPIAPITYITDRFQYRDPSEYPIWFTGEEFIVPIVMIIVFYLIGLFSFIKHPIERNGSFFLYSKMDRPIQIMVIVFGVLGFGWVGFSSDNSMFGYIAGMLIGGGVGALTSYFLIYRKR</sequence>
<accession>A0A081L9X4</accession>
<dbReference type="InterPro" id="IPR053046">
    <property type="entry name" value="ABC-5_transporter"/>
</dbReference>
<dbReference type="InterPro" id="IPR023264">
    <property type="entry name" value="ABC_transptr_acetoin_YtrC/YtrD"/>
</dbReference>
<feature type="transmembrane region" description="Helical" evidence="1">
    <location>
        <begin position="305"/>
        <end position="327"/>
    </location>
</feature>
<dbReference type="PANTHER" id="PTHR39177">
    <property type="entry name" value="ABC TRANSPORTER PERMEASE YTRC-RELATED"/>
    <property type="match status" value="1"/>
</dbReference>
<comment type="caution">
    <text evidence="2">The sequence shown here is derived from an EMBL/GenBank/DDBJ whole genome shotgun (WGS) entry which is preliminary data.</text>
</comment>
<feature type="transmembrane region" description="Helical" evidence="1">
    <location>
        <begin position="173"/>
        <end position="194"/>
    </location>
</feature>
<dbReference type="GO" id="GO:0005886">
    <property type="term" value="C:plasma membrane"/>
    <property type="evidence" value="ECO:0007669"/>
    <property type="project" value="UniProtKB-SubCell"/>
</dbReference>
<gene>
    <name evidence="2" type="ORF">BA70_04440</name>
</gene>
<dbReference type="AlphaFoldDB" id="A0A081L9X4"/>
<dbReference type="eggNOG" id="COG1277">
    <property type="taxonomic scope" value="Bacteria"/>
</dbReference>
<dbReference type="Pfam" id="PF12679">
    <property type="entry name" value="ABC2_membrane_2"/>
    <property type="match status" value="1"/>
</dbReference>
<protein>
    <submittedName>
        <fullName evidence="2">ABC transporter ATP-binding protein</fullName>
    </submittedName>
</protein>
<dbReference type="RefSeq" id="WP_034322554.1">
    <property type="nucleotide sequence ID" value="NZ_JBCMYH010000001.1"/>
</dbReference>
<keyword evidence="1" id="KW-0812">Transmembrane</keyword>
<dbReference type="GO" id="GO:0005524">
    <property type="term" value="F:ATP binding"/>
    <property type="evidence" value="ECO:0007669"/>
    <property type="project" value="UniProtKB-KW"/>
</dbReference>